<sequence length="162" mass="16661">MSSILASLKQRPVDTQYFTPLSGTSLLQLNIFTPNTNNSTSTYVSGAAAGTFTASNITAAELTKDSSGVAGQYPGVPLFRDMGITIVSSARTFRAVQLLQTDGLAAGGWTSSNTTAGVWKASVEGILGLPATTSPAPTGLGVYYFETGARGLGIAQGLVRYG</sequence>
<dbReference type="AlphaFoldDB" id="A0A6C0K1P9"/>
<reference evidence="1" key="1">
    <citation type="journal article" date="2020" name="Nature">
        <title>Giant virus diversity and host interactions through global metagenomics.</title>
        <authorList>
            <person name="Schulz F."/>
            <person name="Roux S."/>
            <person name="Paez-Espino D."/>
            <person name="Jungbluth S."/>
            <person name="Walsh D.A."/>
            <person name="Denef V.J."/>
            <person name="McMahon K.D."/>
            <person name="Konstantinidis K.T."/>
            <person name="Eloe-Fadrosh E.A."/>
            <person name="Kyrpides N.C."/>
            <person name="Woyke T."/>
        </authorList>
    </citation>
    <scope>NUCLEOTIDE SEQUENCE</scope>
    <source>
        <strain evidence="1">GVMAG-S-1101165-84</strain>
    </source>
</reference>
<organism evidence="1">
    <name type="scientific">viral metagenome</name>
    <dbReference type="NCBI Taxonomy" id="1070528"/>
    <lineage>
        <taxon>unclassified sequences</taxon>
        <taxon>metagenomes</taxon>
        <taxon>organismal metagenomes</taxon>
    </lineage>
</organism>
<proteinExistence type="predicted"/>
<evidence type="ECO:0000313" key="1">
    <source>
        <dbReference type="EMBL" id="QHU11026.1"/>
    </source>
</evidence>
<accession>A0A6C0K1P9</accession>
<name>A0A6C0K1P9_9ZZZZ</name>
<protein>
    <submittedName>
        <fullName evidence="1">Uncharacterized protein</fullName>
    </submittedName>
</protein>
<dbReference type="EMBL" id="MN740778">
    <property type="protein sequence ID" value="QHU11026.1"/>
    <property type="molecule type" value="Genomic_DNA"/>
</dbReference>